<evidence type="ECO:0000313" key="3">
    <source>
        <dbReference type="EMBL" id="EDQ33983.1"/>
    </source>
</evidence>
<gene>
    <name evidence="3" type="ORF">HPDFL43_06000</name>
</gene>
<dbReference type="Pfam" id="PF14145">
    <property type="entry name" value="YrhK"/>
    <property type="match status" value="1"/>
</dbReference>
<feature type="transmembrane region" description="Helical" evidence="1">
    <location>
        <begin position="24"/>
        <end position="46"/>
    </location>
</feature>
<name>A9D4X7_HOEPD</name>
<reference evidence="3 4" key="2">
    <citation type="submission" date="2012-06" db="EMBL/GenBank/DDBJ databases">
        <authorList>
            <person name="Fiebig A."/>
        </authorList>
    </citation>
    <scope>NUCLEOTIDE SEQUENCE [LARGE SCALE GENOMIC DNA]</scope>
    <source>
        <strain evidence="3 4">DFL-43</strain>
    </source>
</reference>
<dbReference type="RefSeq" id="WP_007196989.1">
    <property type="nucleotide sequence ID" value="NZ_CM002917.1"/>
</dbReference>
<sequence>MALFQPSRHHRYFSDAHYYARFELAYTLVDVTAALLFVIGSIMFFSEDWLTTGTWCFLVGSICFAFKPVLRIIRELRYIRDNDYEDLAKRFENES</sequence>
<organism evidence="3 4">
    <name type="scientific">Hoeflea phototrophica (strain DSM 17068 / NCIMB 14078 / DFL-43)</name>
    <dbReference type="NCBI Taxonomy" id="411684"/>
    <lineage>
        <taxon>Bacteria</taxon>
        <taxon>Pseudomonadati</taxon>
        <taxon>Pseudomonadota</taxon>
        <taxon>Alphaproteobacteria</taxon>
        <taxon>Hyphomicrobiales</taxon>
        <taxon>Rhizobiaceae</taxon>
        <taxon>Hoeflea</taxon>
    </lineage>
</organism>
<accession>A9D4X7</accession>
<reference evidence="3 4" key="1">
    <citation type="submission" date="2007-10" db="EMBL/GenBank/DDBJ databases">
        <authorList>
            <person name="Wagner-Dobler I."/>
            <person name="Ferriera S."/>
            <person name="Johnson J."/>
            <person name="Kravitz S."/>
            <person name="Beeson K."/>
            <person name="Sutton G."/>
            <person name="Rogers Y.-H."/>
            <person name="Friedman R."/>
            <person name="Frazier M."/>
            <person name="Venter J.C."/>
        </authorList>
    </citation>
    <scope>NUCLEOTIDE SEQUENCE [LARGE SCALE GENOMIC DNA]</scope>
    <source>
        <strain evidence="3 4">DFL-43</strain>
    </source>
</reference>
<protein>
    <recommendedName>
        <fullName evidence="2">YrhK domain-containing protein</fullName>
    </recommendedName>
</protein>
<evidence type="ECO:0000259" key="2">
    <source>
        <dbReference type="Pfam" id="PF14145"/>
    </source>
</evidence>
<keyword evidence="4" id="KW-1185">Reference proteome</keyword>
<dbReference type="OrthoDB" id="5862062at2"/>
<evidence type="ECO:0000313" key="4">
    <source>
        <dbReference type="Proteomes" id="UP000004291"/>
    </source>
</evidence>
<feature type="domain" description="YrhK" evidence="2">
    <location>
        <begin position="21"/>
        <end position="75"/>
    </location>
</feature>
<dbReference type="eggNOG" id="ENOG5032ZWE">
    <property type="taxonomic scope" value="Bacteria"/>
</dbReference>
<dbReference type="Proteomes" id="UP000004291">
    <property type="component" value="Chromosome"/>
</dbReference>
<proteinExistence type="predicted"/>
<dbReference type="InterPro" id="IPR025424">
    <property type="entry name" value="YrhK_domain"/>
</dbReference>
<keyword evidence="1" id="KW-0812">Transmembrane</keyword>
<keyword evidence="1" id="KW-0472">Membrane</keyword>
<keyword evidence="1" id="KW-1133">Transmembrane helix</keyword>
<dbReference type="AlphaFoldDB" id="A9D4X7"/>
<dbReference type="HOGENOM" id="CLU_2383548_0_0_5"/>
<dbReference type="STRING" id="411684.HPDFL43_06000"/>
<evidence type="ECO:0000256" key="1">
    <source>
        <dbReference type="SAM" id="Phobius"/>
    </source>
</evidence>
<comment type="caution">
    <text evidence="3">The sequence shown here is derived from an EMBL/GenBank/DDBJ whole genome shotgun (WGS) entry which is preliminary data.</text>
</comment>
<feature type="transmembrane region" description="Helical" evidence="1">
    <location>
        <begin position="52"/>
        <end position="70"/>
    </location>
</feature>
<dbReference type="EMBL" id="ABIA03000002">
    <property type="protein sequence ID" value="EDQ33983.1"/>
    <property type="molecule type" value="Genomic_DNA"/>
</dbReference>